<evidence type="ECO:0000256" key="1">
    <source>
        <dbReference type="SAM" id="MobiDB-lite"/>
    </source>
</evidence>
<sequence>MGSKDFDEEDDLPLTQWNAKHTSEEDDTNSNLLLSKWFSRNAGDISTTIDDFITVYHVVNTADMPTDMHIVHEITVAEQGEIDAEGDSAQNYDCVAPNCEETVTAIKTVIRLLESVYTTDDKILNASLMIENHLQQRVFELLTRQTYMTDYA</sequence>
<comment type="caution">
    <text evidence="2">The sequence shown here is derived from an EMBL/GenBank/DDBJ whole genome shotgun (WGS) entry which is preliminary data.</text>
</comment>
<evidence type="ECO:0000313" key="2">
    <source>
        <dbReference type="EMBL" id="KAK9704526.1"/>
    </source>
</evidence>
<protein>
    <submittedName>
        <fullName evidence="2">Uncharacterized protein</fullName>
    </submittedName>
</protein>
<accession>A0AAW1JL12</accession>
<feature type="compositionally biased region" description="Acidic residues" evidence="1">
    <location>
        <begin position="1"/>
        <end position="12"/>
    </location>
</feature>
<name>A0AAW1JL12_POPJA</name>
<dbReference type="Proteomes" id="UP001458880">
    <property type="component" value="Unassembled WGS sequence"/>
</dbReference>
<reference evidence="2 3" key="1">
    <citation type="journal article" date="2024" name="BMC Genomics">
        <title>De novo assembly and annotation of Popillia japonica's genome with initial clues to its potential as an invasive pest.</title>
        <authorList>
            <person name="Cucini C."/>
            <person name="Boschi S."/>
            <person name="Funari R."/>
            <person name="Cardaioli E."/>
            <person name="Iannotti N."/>
            <person name="Marturano G."/>
            <person name="Paoli F."/>
            <person name="Bruttini M."/>
            <person name="Carapelli A."/>
            <person name="Frati F."/>
            <person name="Nardi F."/>
        </authorList>
    </citation>
    <scope>NUCLEOTIDE SEQUENCE [LARGE SCALE GENOMIC DNA]</scope>
    <source>
        <strain evidence="2">DMR45628</strain>
    </source>
</reference>
<gene>
    <name evidence="2" type="ORF">QE152_g27823</name>
</gene>
<feature type="region of interest" description="Disordered" evidence="1">
    <location>
        <begin position="1"/>
        <end position="25"/>
    </location>
</feature>
<dbReference type="AlphaFoldDB" id="A0AAW1JL12"/>
<dbReference type="EMBL" id="JASPKY010000348">
    <property type="protein sequence ID" value="KAK9704526.1"/>
    <property type="molecule type" value="Genomic_DNA"/>
</dbReference>
<organism evidence="2 3">
    <name type="scientific">Popillia japonica</name>
    <name type="common">Japanese beetle</name>
    <dbReference type="NCBI Taxonomy" id="7064"/>
    <lineage>
        <taxon>Eukaryota</taxon>
        <taxon>Metazoa</taxon>
        <taxon>Ecdysozoa</taxon>
        <taxon>Arthropoda</taxon>
        <taxon>Hexapoda</taxon>
        <taxon>Insecta</taxon>
        <taxon>Pterygota</taxon>
        <taxon>Neoptera</taxon>
        <taxon>Endopterygota</taxon>
        <taxon>Coleoptera</taxon>
        <taxon>Polyphaga</taxon>
        <taxon>Scarabaeiformia</taxon>
        <taxon>Scarabaeidae</taxon>
        <taxon>Rutelinae</taxon>
        <taxon>Popillia</taxon>
    </lineage>
</organism>
<keyword evidence="3" id="KW-1185">Reference proteome</keyword>
<evidence type="ECO:0000313" key="3">
    <source>
        <dbReference type="Proteomes" id="UP001458880"/>
    </source>
</evidence>
<proteinExistence type="predicted"/>